<reference evidence="1 2" key="1">
    <citation type="submission" date="2016-10" db="EMBL/GenBank/DDBJ databases">
        <authorList>
            <person name="de Groot N.N."/>
        </authorList>
    </citation>
    <scope>NUCLEOTIDE SEQUENCE [LARGE SCALE GENOMIC DNA]</scope>
    <source>
        <strain evidence="1 2">DSM 26130</strain>
    </source>
</reference>
<dbReference type="RefSeq" id="WP_093834323.1">
    <property type="nucleotide sequence ID" value="NZ_FOLQ01000032.1"/>
</dbReference>
<keyword evidence="2" id="KW-1185">Reference proteome</keyword>
<dbReference type="Proteomes" id="UP000198598">
    <property type="component" value="Unassembled WGS sequence"/>
</dbReference>
<dbReference type="AlphaFoldDB" id="A0A1I2GHP0"/>
<accession>A0A1I2GHP0</accession>
<name>A0A1I2GHP0_9BACT</name>
<gene>
    <name evidence="1" type="ORF">SAMN05216167_1323</name>
</gene>
<evidence type="ECO:0000313" key="1">
    <source>
        <dbReference type="EMBL" id="SFF16141.1"/>
    </source>
</evidence>
<dbReference type="InterPro" id="IPR019861">
    <property type="entry name" value="PorP/SprF_Bacteroidetes"/>
</dbReference>
<protein>
    <submittedName>
        <fullName evidence="1">Type IX secretion system membrane protein, PorP/SprF family</fullName>
    </submittedName>
</protein>
<dbReference type="Pfam" id="PF11751">
    <property type="entry name" value="PorP_SprF"/>
    <property type="match status" value="1"/>
</dbReference>
<proteinExistence type="predicted"/>
<dbReference type="STRING" id="662367.SAMN05216167_1323"/>
<dbReference type="OrthoDB" id="1186563at2"/>
<dbReference type="NCBIfam" id="TIGR03519">
    <property type="entry name" value="T9SS_PorP_fam"/>
    <property type="match status" value="1"/>
</dbReference>
<dbReference type="EMBL" id="FOLQ01000032">
    <property type="protein sequence ID" value="SFF16141.1"/>
    <property type="molecule type" value="Genomic_DNA"/>
</dbReference>
<organism evidence="1 2">
    <name type="scientific">Spirosoma endophyticum</name>
    <dbReference type="NCBI Taxonomy" id="662367"/>
    <lineage>
        <taxon>Bacteria</taxon>
        <taxon>Pseudomonadati</taxon>
        <taxon>Bacteroidota</taxon>
        <taxon>Cytophagia</taxon>
        <taxon>Cytophagales</taxon>
        <taxon>Cytophagaceae</taxon>
        <taxon>Spirosoma</taxon>
    </lineage>
</organism>
<evidence type="ECO:0000313" key="2">
    <source>
        <dbReference type="Proteomes" id="UP000198598"/>
    </source>
</evidence>
<sequence length="354" mass="38928">MRVILTCWFVSITLSQTWGQDPQFSQYYSAPLYLNPAYAGYTEGTRANVSYRNQWRDAGSFNTFSASADASYECGKIRMGSGIILMNDQQSSEVKTLTGGVVLVPPVIKAETYSVRIGAYIGGGQRSYQLGRGVFVDQLTPTGVSPQSNDPLTTASLSTVYFDAGLGGLIDFDYSGLGKNKDWIGVSVYHLNQPTINVGSTQSYRLPMRINIHVGSQLKMNGWELTPVANFRMQSSLRQLDLGTYLTYYSPKTTTADSSPTYSLVLGLFYRGIPLSKSLNQVTQDALIGLIGLQNNNLSFNFSYDVTTSKLAGYTGNTFEITLSYINLGWVAGCVDLGNRQKRKSAKSQMRCPR</sequence>